<feature type="region of interest" description="Disordered" evidence="1">
    <location>
        <begin position="343"/>
        <end position="379"/>
    </location>
</feature>
<gene>
    <name evidence="3" type="ORF">NSCI0253_LOCUS33914</name>
</gene>
<feature type="domain" description="PDZ" evidence="2">
    <location>
        <begin position="29"/>
        <end position="118"/>
    </location>
</feature>
<accession>A0A7S1AMT6</accession>
<name>A0A7S1AMT6_NOCSC</name>
<evidence type="ECO:0000256" key="1">
    <source>
        <dbReference type="SAM" id="MobiDB-lite"/>
    </source>
</evidence>
<dbReference type="Gene3D" id="2.30.42.10">
    <property type="match status" value="1"/>
</dbReference>
<dbReference type="EMBL" id="HBFQ01047585">
    <property type="protein sequence ID" value="CAD8859560.1"/>
    <property type="molecule type" value="Transcribed_RNA"/>
</dbReference>
<evidence type="ECO:0000259" key="2">
    <source>
        <dbReference type="PROSITE" id="PS50106"/>
    </source>
</evidence>
<dbReference type="SMART" id="SM00228">
    <property type="entry name" value="PDZ"/>
    <property type="match status" value="2"/>
</dbReference>
<feature type="region of interest" description="Disordered" evidence="1">
    <location>
        <begin position="567"/>
        <end position="600"/>
    </location>
</feature>
<evidence type="ECO:0000313" key="3">
    <source>
        <dbReference type="EMBL" id="CAD8859560.1"/>
    </source>
</evidence>
<dbReference type="SUPFAM" id="SSF50156">
    <property type="entry name" value="PDZ domain-like"/>
    <property type="match status" value="2"/>
</dbReference>
<proteinExistence type="predicted"/>
<organism evidence="3">
    <name type="scientific">Noctiluca scintillans</name>
    <name type="common">Sea sparkle</name>
    <name type="synonym">Red tide dinoflagellate</name>
    <dbReference type="NCBI Taxonomy" id="2966"/>
    <lineage>
        <taxon>Eukaryota</taxon>
        <taxon>Sar</taxon>
        <taxon>Alveolata</taxon>
        <taxon>Dinophyceae</taxon>
        <taxon>Noctilucales</taxon>
        <taxon>Noctilucaceae</taxon>
        <taxon>Noctiluca</taxon>
    </lineage>
</organism>
<dbReference type="InterPro" id="IPR001478">
    <property type="entry name" value="PDZ"/>
</dbReference>
<feature type="region of interest" description="Disordered" evidence="1">
    <location>
        <begin position="212"/>
        <end position="299"/>
    </location>
</feature>
<sequence>MAQDFPSLVVEVPMGQVFSTTEVTARIFDVSLQKGEAARVGLEIQCTEDNRKLYVTQVHTNGLAHIHNLEQKPEFTIREGDFILSIAGVQRDAPTMLEKIDEFEGNPSVTELAMRLERPYAVVVLSKNHNPTLGVELAPVSGNRALQVTNVLEGGLVADYNIHYPENALDPGDVIVSINDVAGDTERMEDQLRNYVDLKLMVEKFDIRGQNMSHNSHRLSGHYQEQHPGQHPNSSQQQGRKSGSVASSSGLTWPSHGPKSGGGSLVGALFPTAEAEENTEPRRSHPPYAEWDVPPPFFEPPQDHGYTLRNNGRRWRADDRQQQNVPAHWRRDWASDAFYRWRSDPDNTFTSNDPFADWRPKPQRRRIEPPLQNGRSSGSGGWFAAAAQHREEYQAVDVQEKLLPGPPLRGGGDESRMVTPANPVPQISVSPVAEDSLSYIAPDIALNFTNDPEHYAHYSGSPSRLQGHYDLDRLPPSTTTMTAPGRRPLTTVLPSGPDVTRGWEYGLSQTASTIDLPMGVASPRRLPLSDSLNKSYALDLGYPGSSGVQTHGHAMSELMRPRVVPTPHSQAMRSGHSFPFSESRNVPSSSRVLPAIRANR</sequence>
<protein>
    <recommendedName>
        <fullName evidence="2">PDZ domain-containing protein</fullName>
    </recommendedName>
</protein>
<dbReference type="AlphaFoldDB" id="A0A7S1AMT6"/>
<dbReference type="InterPro" id="IPR036034">
    <property type="entry name" value="PDZ_sf"/>
</dbReference>
<feature type="domain" description="PDZ" evidence="2">
    <location>
        <begin position="122"/>
        <end position="180"/>
    </location>
</feature>
<reference evidence="3" key="1">
    <citation type="submission" date="2021-01" db="EMBL/GenBank/DDBJ databases">
        <authorList>
            <person name="Corre E."/>
            <person name="Pelletier E."/>
            <person name="Niang G."/>
            <person name="Scheremetjew M."/>
            <person name="Finn R."/>
            <person name="Kale V."/>
            <person name="Holt S."/>
            <person name="Cochrane G."/>
            <person name="Meng A."/>
            <person name="Brown T."/>
            <person name="Cohen L."/>
        </authorList>
    </citation>
    <scope>NUCLEOTIDE SEQUENCE</scope>
</reference>
<dbReference type="PROSITE" id="PS50106">
    <property type="entry name" value="PDZ"/>
    <property type="match status" value="2"/>
</dbReference>
<feature type="compositionally biased region" description="Polar residues" evidence="1">
    <location>
        <begin position="231"/>
        <end position="252"/>
    </location>
</feature>
<feature type="compositionally biased region" description="Polar residues" evidence="1">
    <location>
        <begin position="580"/>
        <end position="591"/>
    </location>
</feature>
<feature type="compositionally biased region" description="Basic and acidic residues" evidence="1">
    <location>
        <begin position="356"/>
        <end position="368"/>
    </location>
</feature>